<keyword evidence="1" id="KW-0472">Membrane</keyword>
<evidence type="ECO:0000313" key="2">
    <source>
        <dbReference type="EMBL" id="CAG6765284.1"/>
    </source>
</evidence>
<reference evidence="2" key="1">
    <citation type="submission" date="2021-05" db="EMBL/GenBank/DDBJ databases">
        <authorList>
            <person name="Alioto T."/>
            <person name="Alioto T."/>
            <person name="Gomez Garrido J."/>
        </authorList>
    </citation>
    <scope>NUCLEOTIDE SEQUENCE</scope>
</reference>
<keyword evidence="1" id="KW-1133">Transmembrane helix</keyword>
<feature type="transmembrane region" description="Helical" evidence="1">
    <location>
        <begin position="54"/>
        <end position="75"/>
    </location>
</feature>
<name>A0A8D9EUA9_9HEMI</name>
<dbReference type="EMBL" id="HBUF01567798">
    <property type="protein sequence ID" value="CAG6765284.1"/>
    <property type="molecule type" value="Transcribed_RNA"/>
</dbReference>
<accession>A0A8D9EUA9</accession>
<keyword evidence="1" id="KW-0812">Transmembrane</keyword>
<protein>
    <submittedName>
        <fullName evidence="2">Uncharacterized protein</fullName>
    </submittedName>
</protein>
<dbReference type="AlphaFoldDB" id="A0A8D9EUA9"/>
<feature type="transmembrane region" description="Helical" evidence="1">
    <location>
        <begin position="87"/>
        <end position="106"/>
    </location>
</feature>
<proteinExistence type="predicted"/>
<sequence>MFTPKTSSSLKRSKKFSTWFKRKKHVMHAFIVLQQTFFFLPGPRTFLSTMFGTFFSRVCLCSMLITNFIIVSTFAHNIIPICYEWPYKWPVLIIIYNMTTVNRVIIPSL</sequence>
<evidence type="ECO:0000256" key="1">
    <source>
        <dbReference type="SAM" id="Phobius"/>
    </source>
</evidence>
<organism evidence="2">
    <name type="scientific">Cacopsylla melanoneura</name>
    <dbReference type="NCBI Taxonomy" id="428564"/>
    <lineage>
        <taxon>Eukaryota</taxon>
        <taxon>Metazoa</taxon>
        <taxon>Ecdysozoa</taxon>
        <taxon>Arthropoda</taxon>
        <taxon>Hexapoda</taxon>
        <taxon>Insecta</taxon>
        <taxon>Pterygota</taxon>
        <taxon>Neoptera</taxon>
        <taxon>Paraneoptera</taxon>
        <taxon>Hemiptera</taxon>
        <taxon>Sternorrhyncha</taxon>
        <taxon>Psylloidea</taxon>
        <taxon>Psyllidae</taxon>
        <taxon>Psyllinae</taxon>
        <taxon>Cacopsylla</taxon>
    </lineage>
</organism>